<dbReference type="Proteomes" id="UP000050909">
    <property type="component" value="Unassembled WGS sequence"/>
</dbReference>
<keyword evidence="1" id="KW-0808">Transferase</keyword>
<dbReference type="PATRIC" id="fig|1423722.3.peg.929"/>
<comment type="caution">
    <text evidence="2">The sequence shown here is derived from an EMBL/GenBank/DDBJ whole genome shotgun (WGS) entry which is preliminary data.</text>
</comment>
<organism evidence="2 3">
    <name type="scientific">Amylolactobacillus amylotrophicus DSM 20534</name>
    <dbReference type="NCBI Taxonomy" id="1423722"/>
    <lineage>
        <taxon>Bacteria</taxon>
        <taxon>Bacillati</taxon>
        <taxon>Bacillota</taxon>
        <taxon>Bacilli</taxon>
        <taxon>Lactobacillales</taxon>
        <taxon>Lactobacillaceae</taxon>
        <taxon>Amylolactobacillus</taxon>
    </lineage>
</organism>
<dbReference type="SUPFAM" id="SSF52794">
    <property type="entry name" value="PTS system IIB component-like"/>
    <property type="match status" value="1"/>
</dbReference>
<dbReference type="GO" id="GO:0009401">
    <property type="term" value="P:phosphoenolpyruvate-dependent sugar phosphotransferase system"/>
    <property type="evidence" value="ECO:0007669"/>
    <property type="project" value="InterPro"/>
</dbReference>
<evidence type="ECO:0000313" key="3">
    <source>
        <dbReference type="Proteomes" id="UP000050909"/>
    </source>
</evidence>
<dbReference type="Gene3D" id="3.40.50.2300">
    <property type="match status" value="1"/>
</dbReference>
<accession>A0A0R1H465</accession>
<name>A0A0R1H465_9LACO</name>
<dbReference type="RefSeq" id="WP_054746293.1">
    <property type="nucleotide sequence ID" value="NZ_AZCV01000002.1"/>
</dbReference>
<proteinExistence type="predicted"/>
<gene>
    <name evidence="2" type="ORF">FC62_GL000913</name>
</gene>
<reference evidence="2 3" key="1">
    <citation type="journal article" date="2015" name="Genome Announc.">
        <title>Expanding the biotechnology potential of lactobacilli through comparative genomics of 213 strains and associated genera.</title>
        <authorList>
            <person name="Sun Z."/>
            <person name="Harris H.M."/>
            <person name="McCann A."/>
            <person name="Guo C."/>
            <person name="Argimon S."/>
            <person name="Zhang W."/>
            <person name="Yang X."/>
            <person name="Jeffery I.B."/>
            <person name="Cooney J.C."/>
            <person name="Kagawa T.F."/>
            <person name="Liu W."/>
            <person name="Song Y."/>
            <person name="Salvetti E."/>
            <person name="Wrobel A."/>
            <person name="Rasinkangas P."/>
            <person name="Parkhill J."/>
            <person name="Rea M.C."/>
            <person name="O'Sullivan O."/>
            <person name="Ritari J."/>
            <person name="Douillard F.P."/>
            <person name="Paul Ross R."/>
            <person name="Yang R."/>
            <person name="Briner A.E."/>
            <person name="Felis G.E."/>
            <person name="de Vos W.M."/>
            <person name="Barrangou R."/>
            <person name="Klaenhammer T.R."/>
            <person name="Caufield P.W."/>
            <person name="Cui Y."/>
            <person name="Zhang H."/>
            <person name="O'Toole P.W."/>
        </authorList>
    </citation>
    <scope>NUCLEOTIDE SEQUENCE [LARGE SCALE GENOMIC DNA]</scope>
    <source>
        <strain evidence="2 3">DSM 20534</strain>
    </source>
</reference>
<dbReference type="GO" id="GO:0008982">
    <property type="term" value="F:protein-N(PI)-phosphohistidine-sugar phosphotransferase activity"/>
    <property type="evidence" value="ECO:0007669"/>
    <property type="project" value="InterPro"/>
</dbReference>
<dbReference type="AlphaFoldDB" id="A0A0R1H465"/>
<dbReference type="InterPro" id="IPR036095">
    <property type="entry name" value="PTS_EIIB-like_sf"/>
</dbReference>
<protein>
    <submittedName>
        <fullName evidence="2">Uncharacterized protein</fullName>
    </submittedName>
</protein>
<evidence type="ECO:0000256" key="1">
    <source>
        <dbReference type="ARBA" id="ARBA00022679"/>
    </source>
</evidence>
<dbReference type="EMBL" id="AZCV01000002">
    <property type="protein sequence ID" value="KRK38138.1"/>
    <property type="molecule type" value="Genomic_DNA"/>
</dbReference>
<evidence type="ECO:0000313" key="2">
    <source>
        <dbReference type="EMBL" id="KRK38138.1"/>
    </source>
</evidence>
<sequence>MSKEIKFAAACGAGENASHQIKDAVETAMAKRGFAVTVDAFKTSEITPDLLSNYAGYLTVANTKLNFAPKVPVVDAGAVLYGFDAMTEPVIDQIEKLYKATK</sequence>
<keyword evidence="3" id="KW-1185">Reference proteome</keyword>